<keyword evidence="1" id="KW-0812">Transmembrane</keyword>
<reference evidence="2 3" key="1">
    <citation type="submission" date="2019-09" db="EMBL/GenBank/DDBJ databases">
        <title>Screening of Novel Bioactive Compounds from Soil-Associated.</title>
        <authorList>
            <person name="Zhao S."/>
        </authorList>
    </citation>
    <scope>NUCLEOTIDE SEQUENCE [LARGE SCALE GENOMIC DNA]</scope>
    <source>
        <strain evidence="2 3">HIT-DPA4</strain>
    </source>
</reference>
<organism evidence="2 3">
    <name type="scientific">Streptomyces luteolifulvus</name>
    <dbReference type="NCBI Taxonomy" id="2615112"/>
    <lineage>
        <taxon>Bacteria</taxon>
        <taxon>Bacillati</taxon>
        <taxon>Actinomycetota</taxon>
        <taxon>Actinomycetes</taxon>
        <taxon>Kitasatosporales</taxon>
        <taxon>Streptomycetaceae</taxon>
        <taxon>Streptomyces</taxon>
    </lineage>
</organism>
<dbReference type="EMBL" id="VZRB01000002">
    <property type="protein sequence ID" value="KAB1150134.1"/>
    <property type="molecule type" value="Genomic_DNA"/>
</dbReference>
<comment type="caution">
    <text evidence="2">The sequence shown here is derived from an EMBL/GenBank/DDBJ whole genome shotgun (WGS) entry which is preliminary data.</text>
</comment>
<gene>
    <name evidence="2" type="ORF">F7R91_04850</name>
</gene>
<evidence type="ECO:0000256" key="1">
    <source>
        <dbReference type="SAM" id="Phobius"/>
    </source>
</evidence>
<name>A0A6H9VAN7_9ACTN</name>
<dbReference type="InterPro" id="IPR025238">
    <property type="entry name" value="DUF4184"/>
</dbReference>
<feature type="transmembrane region" description="Helical" evidence="1">
    <location>
        <begin position="65"/>
        <end position="82"/>
    </location>
</feature>
<dbReference type="AlphaFoldDB" id="A0A6H9VAN7"/>
<sequence length="292" mass="31107">MLMPFTLSHPAAVLPLMRRPFSRAALVAGAVAPDMPYFVVATGLPVSAQSWYEPFVNATTSHTAPGAVTVTLPYALTLWGLFRAGHRPLASLLPIRVPPPPPRTARTLIRRAGWIVLSALIGIATHLLWDAFTHHDGFVVTRAPWLTSTLVGSLTWARALQHASTIGGLAATAVYLWRRRARLLADQVRTGLSGAKRRLVLLAVALFTVGGAVAHAWWWLAGPEAATTGLPLSVVVEGVLSDAAKGAGSGLIGPLVLYATVWWIWRAVTAARSRGSGADSVYDDAPRANTTI</sequence>
<dbReference type="Proteomes" id="UP000442707">
    <property type="component" value="Unassembled WGS sequence"/>
</dbReference>
<evidence type="ECO:0000313" key="2">
    <source>
        <dbReference type="EMBL" id="KAB1150134.1"/>
    </source>
</evidence>
<accession>A0A6H9VAN7</accession>
<protein>
    <submittedName>
        <fullName evidence="2">DUF4184 family protein</fullName>
    </submittedName>
</protein>
<keyword evidence="1" id="KW-1133">Transmembrane helix</keyword>
<dbReference type="Pfam" id="PF13803">
    <property type="entry name" value="DUF4184"/>
    <property type="match status" value="1"/>
</dbReference>
<keyword evidence="3" id="KW-1185">Reference proteome</keyword>
<keyword evidence="1" id="KW-0472">Membrane</keyword>
<evidence type="ECO:0000313" key="3">
    <source>
        <dbReference type="Proteomes" id="UP000442707"/>
    </source>
</evidence>
<proteinExistence type="predicted"/>
<feature type="transmembrane region" description="Helical" evidence="1">
    <location>
        <begin position="199"/>
        <end position="220"/>
    </location>
</feature>
<feature type="transmembrane region" description="Helical" evidence="1">
    <location>
        <begin position="246"/>
        <end position="265"/>
    </location>
</feature>
<feature type="transmembrane region" description="Helical" evidence="1">
    <location>
        <begin position="112"/>
        <end position="129"/>
    </location>
</feature>
<feature type="transmembrane region" description="Helical" evidence="1">
    <location>
        <begin position="159"/>
        <end position="178"/>
    </location>
</feature>